<dbReference type="GO" id="GO:0004057">
    <property type="term" value="F:arginyl-tRNA--protein transferase activity"/>
    <property type="evidence" value="ECO:0007669"/>
    <property type="project" value="UniProtKB-EC"/>
</dbReference>
<dbReference type="OrthoDB" id="74183at2759"/>
<evidence type="ECO:0000256" key="3">
    <source>
        <dbReference type="ARBA" id="ARBA00022786"/>
    </source>
</evidence>
<comment type="similarity">
    <text evidence="1 5">Belongs to the R-transferase family.</text>
</comment>
<evidence type="ECO:0000256" key="1">
    <source>
        <dbReference type="ARBA" id="ARBA00009991"/>
    </source>
</evidence>
<evidence type="ECO:0000313" key="9">
    <source>
        <dbReference type="EMBL" id="CEP00288.1"/>
    </source>
</evidence>
<protein>
    <recommendedName>
        <fullName evidence="5">Arginyl-tRNA--protein transferase 1</fullName>
        <shortName evidence="5">Arginyltransferase 1</shortName>
        <shortName evidence="5">R-transferase 1</shortName>
        <ecNumber evidence="5">2.3.2.8</ecNumber>
    </recommendedName>
    <alternativeName>
        <fullName evidence="5">Arginine-tRNA--protein transferase 1</fullName>
    </alternativeName>
</protein>
<dbReference type="EC" id="2.3.2.8" evidence="5"/>
<evidence type="ECO:0000259" key="8">
    <source>
        <dbReference type="Pfam" id="PF04377"/>
    </source>
</evidence>
<keyword evidence="3 5" id="KW-0833">Ubl conjugation pathway</keyword>
<name>A0A0G4IY72_PLABS</name>
<dbReference type="InterPro" id="IPR007471">
    <property type="entry name" value="N-end_Aminoacyl_Trfase_N"/>
</dbReference>
<dbReference type="InterPro" id="IPR007472">
    <property type="entry name" value="N-end_Aminoacyl_Trfase_C"/>
</dbReference>
<evidence type="ECO:0000256" key="2">
    <source>
        <dbReference type="ARBA" id="ARBA00022679"/>
    </source>
</evidence>
<dbReference type="AlphaFoldDB" id="A0A0G4IY72"/>
<comment type="catalytic activity">
    <reaction evidence="5">
        <text>an N-terminal L-alpha-aminoacyl-[protein] + L-arginyl-tRNA(Arg) = an N-terminal L-arginyl-L-aminoacyl-[protein] + tRNA(Arg) + H(+)</text>
        <dbReference type="Rhea" id="RHEA:10208"/>
        <dbReference type="Rhea" id="RHEA-COMP:9658"/>
        <dbReference type="Rhea" id="RHEA-COMP:9673"/>
        <dbReference type="Rhea" id="RHEA-COMP:10636"/>
        <dbReference type="Rhea" id="RHEA-COMP:10638"/>
        <dbReference type="ChEBI" id="CHEBI:15378"/>
        <dbReference type="ChEBI" id="CHEBI:78442"/>
        <dbReference type="ChEBI" id="CHEBI:78513"/>
        <dbReference type="ChEBI" id="CHEBI:78597"/>
        <dbReference type="ChEBI" id="CHEBI:83562"/>
        <dbReference type="EC" id="2.3.2.8"/>
    </reaction>
</comment>
<dbReference type="EMBL" id="CDSF01000100">
    <property type="protein sequence ID" value="CEP00288.1"/>
    <property type="molecule type" value="Genomic_DNA"/>
</dbReference>
<evidence type="ECO:0000256" key="5">
    <source>
        <dbReference type="PIRNR" id="PIRNR037207"/>
    </source>
</evidence>
<dbReference type="PANTHER" id="PTHR21367:SF1">
    <property type="entry name" value="ARGINYL-TRNA--PROTEIN TRANSFERASE 1"/>
    <property type="match status" value="1"/>
</dbReference>
<feature type="domain" description="N-end rule aminoacyl transferase C-terminal" evidence="8">
    <location>
        <begin position="282"/>
        <end position="419"/>
    </location>
</feature>
<dbReference type="InterPro" id="IPR030700">
    <property type="entry name" value="N-end_Aminoacyl_Trfase"/>
</dbReference>
<feature type="domain" description="N-end aminoacyl transferase N-terminal" evidence="7">
    <location>
        <begin position="25"/>
        <end position="106"/>
    </location>
</feature>
<accession>A0A0G4IY72</accession>
<dbReference type="PIRSF" id="PIRSF037207">
    <property type="entry name" value="ATE1_euk"/>
    <property type="match status" value="1"/>
</dbReference>
<sequence length="521" mass="58071">MDVAIEGPAPGGARSEVAICGPGDSKCGYCHSGSRTGRSSFGIVAERLTPVDYQVRDSWTLQVLIDRGWRRSGTYVYKPDNRRSCCPNWTIRLPVEEFRPTKKHRKIRNRFREYIQHGPRTRQPSDDASMQVVNEPVDSDAIQFESYLRCAVQDAAARLFDARDVAFTFKKSATLQCNVAFAIASQLRRSTGSSTTPADVAEKVAMDLTSMQLRDVVSVAADANGFVLFTLPAERAAAVAASRRQRHAADRQKRAAQQAPAASPPYVRYTTTVVGSRFREEAFLVYQRYQVAVHGDPIARVTREQYKNFLCDTPLVETASSAPSIQYGSFHVEYRFDGRLIGVSVVDILPRCVSSVYFFYDPDLAALSLGVYSALHEISMATEAHASLRDLKFYYLGYYIHTCPKMRYKAQFPPTQVLCPERYTWHSLEQCLPALDTSAYVVFSDVSTQACDDDWSASAAIRAAATTTTVDGIEFDIRGHRLRFGDLKPVSRGKLLDILQSYFDLVGPFLAATLVVVNIFA</sequence>
<reference evidence="9 10" key="1">
    <citation type="submission" date="2015-02" db="EMBL/GenBank/DDBJ databases">
        <authorList>
            <person name="Chooi Y.-H."/>
        </authorList>
    </citation>
    <scope>NUCLEOTIDE SEQUENCE [LARGE SCALE GENOMIC DNA]</scope>
    <source>
        <strain evidence="9">E3</strain>
    </source>
</reference>
<dbReference type="Pfam" id="PF04376">
    <property type="entry name" value="ATE_N"/>
    <property type="match status" value="1"/>
</dbReference>
<feature type="region of interest" description="Disordered" evidence="6">
    <location>
        <begin position="243"/>
        <end position="263"/>
    </location>
</feature>
<dbReference type="OMA" id="FMEYRIR"/>
<organism evidence="9 10">
    <name type="scientific">Plasmodiophora brassicae</name>
    <name type="common">Clubroot disease agent</name>
    <dbReference type="NCBI Taxonomy" id="37360"/>
    <lineage>
        <taxon>Eukaryota</taxon>
        <taxon>Sar</taxon>
        <taxon>Rhizaria</taxon>
        <taxon>Endomyxa</taxon>
        <taxon>Phytomyxea</taxon>
        <taxon>Plasmodiophorida</taxon>
        <taxon>Plasmodiophoridae</taxon>
        <taxon>Plasmodiophora</taxon>
    </lineage>
</organism>
<dbReference type="GO" id="GO:0005737">
    <property type="term" value="C:cytoplasm"/>
    <property type="evidence" value="ECO:0007669"/>
    <property type="project" value="TreeGrafter"/>
</dbReference>
<evidence type="ECO:0000256" key="6">
    <source>
        <dbReference type="SAM" id="MobiDB-lite"/>
    </source>
</evidence>
<dbReference type="Proteomes" id="UP000039324">
    <property type="component" value="Unassembled WGS sequence"/>
</dbReference>
<dbReference type="SUPFAM" id="SSF55729">
    <property type="entry name" value="Acyl-CoA N-acyltransferases (Nat)"/>
    <property type="match status" value="1"/>
</dbReference>
<keyword evidence="4 5" id="KW-0012">Acyltransferase</keyword>
<keyword evidence="10" id="KW-1185">Reference proteome</keyword>
<dbReference type="Pfam" id="PF04377">
    <property type="entry name" value="ATE_C"/>
    <property type="match status" value="1"/>
</dbReference>
<keyword evidence="2 5" id="KW-0808">Transferase</keyword>
<proteinExistence type="inferred from homology"/>
<evidence type="ECO:0000313" key="10">
    <source>
        <dbReference type="Proteomes" id="UP000039324"/>
    </source>
</evidence>
<dbReference type="PANTHER" id="PTHR21367">
    <property type="entry name" value="ARGININE-TRNA-PROTEIN TRANSFERASE 1"/>
    <property type="match status" value="1"/>
</dbReference>
<evidence type="ECO:0000259" key="7">
    <source>
        <dbReference type="Pfam" id="PF04376"/>
    </source>
</evidence>
<dbReference type="InterPro" id="IPR016181">
    <property type="entry name" value="Acyl_CoA_acyltransferase"/>
</dbReference>
<dbReference type="InterPro" id="IPR017137">
    <property type="entry name" value="Arg-tRNA-P_Trfase_1_euk"/>
</dbReference>
<comment type="function">
    <text evidence="5">Involved in the post-translational conjugation of arginine to the N-terminal aspartate or glutamate of a protein. This arginylation is required for degradation of the protein via the ubiquitin pathway.</text>
</comment>
<dbReference type="STRING" id="37360.A0A0G4IY72"/>
<gene>
    <name evidence="9" type="ORF">PBRA_008022</name>
</gene>
<evidence type="ECO:0000256" key="4">
    <source>
        <dbReference type="ARBA" id="ARBA00023315"/>
    </source>
</evidence>